<dbReference type="OrthoDB" id="293823at2759"/>
<evidence type="ECO:0000259" key="13">
    <source>
        <dbReference type="Pfam" id="PF04065"/>
    </source>
</evidence>
<reference evidence="15 16" key="1">
    <citation type="submission" date="2019-09" db="EMBL/GenBank/DDBJ databases">
        <authorList>
            <person name="Brejova B."/>
        </authorList>
    </citation>
    <scope>NUCLEOTIDE SEQUENCE [LARGE SCALE GENOMIC DNA]</scope>
</reference>
<evidence type="ECO:0000256" key="12">
    <source>
        <dbReference type="SAM" id="MobiDB-lite"/>
    </source>
</evidence>
<dbReference type="Proteomes" id="UP000398389">
    <property type="component" value="Unassembled WGS sequence"/>
</dbReference>
<dbReference type="GO" id="GO:0030015">
    <property type="term" value="C:CCR4-NOT core complex"/>
    <property type="evidence" value="ECO:0007669"/>
    <property type="project" value="UniProtKB-UniRule"/>
</dbReference>
<evidence type="ECO:0000256" key="2">
    <source>
        <dbReference type="ARBA" id="ARBA00004496"/>
    </source>
</evidence>
<evidence type="ECO:0000256" key="6">
    <source>
        <dbReference type="ARBA" id="ARBA00022553"/>
    </source>
</evidence>
<feature type="compositionally biased region" description="Low complexity" evidence="12">
    <location>
        <begin position="381"/>
        <end position="398"/>
    </location>
</feature>
<feature type="coiled-coil region" evidence="11">
    <location>
        <begin position="124"/>
        <end position="185"/>
    </location>
</feature>
<evidence type="ECO:0000256" key="7">
    <source>
        <dbReference type="ARBA" id="ARBA00023015"/>
    </source>
</evidence>
<proteinExistence type="inferred from homology"/>
<keyword evidence="10" id="KW-0010">Activator</keyword>
<evidence type="ECO:0000256" key="8">
    <source>
        <dbReference type="ARBA" id="ARBA00023163"/>
    </source>
</evidence>
<evidence type="ECO:0000256" key="3">
    <source>
        <dbReference type="ARBA" id="ARBA00007682"/>
    </source>
</evidence>
<organism evidence="15 16">
    <name type="scientific">Magnusiomyces paraingens</name>
    <dbReference type="NCBI Taxonomy" id="2606893"/>
    <lineage>
        <taxon>Eukaryota</taxon>
        <taxon>Fungi</taxon>
        <taxon>Dikarya</taxon>
        <taxon>Ascomycota</taxon>
        <taxon>Saccharomycotina</taxon>
        <taxon>Dipodascomycetes</taxon>
        <taxon>Dipodascales</taxon>
        <taxon>Dipodascaceae</taxon>
        <taxon>Magnusiomyces</taxon>
    </lineage>
</organism>
<feature type="compositionally biased region" description="Low complexity" evidence="12">
    <location>
        <begin position="262"/>
        <end position="290"/>
    </location>
</feature>
<evidence type="ECO:0000313" key="16">
    <source>
        <dbReference type="Proteomes" id="UP000398389"/>
    </source>
</evidence>
<keyword evidence="5 10" id="KW-0678">Repressor</keyword>
<evidence type="ECO:0000256" key="11">
    <source>
        <dbReference type="SAM" id="Coils"/>
    </source>
</evidence>
<dbReference type="Gene3D" id="2.30.30.1020">
    <property type="entry name" value="CCR4-NOT complex subunit 2/3/5, C-terminal domain"/>
    <property type="match status" value="1"/>
</dbReference>
<dbReference type="GO" id="GO:0000289">
    <property type="term" value="P:nuclear-transcribed mRNA poly(A) tail shortening"/>
    <property type="evidence" value="ECO:0007669"/>
    <property type="project" value="UniProtKB-ARBA"/>
</dbReference>
<dbReference type="GO" id="GO:0000932">
    <property type="term" value="C:P-body"/>
    <property type="evidence" value="ECO:0007669"/>
    <property type="project" value="UniProtKB-UniRule"/>
</dbReference>
<keyword evidence="8 10" id="KW-0804">Transcription</keyword>
<dbReference type="InterPro" id="IPR040168">
    <property type="entry name" value="Not2/3/5"/>
</dbReference>
<dbReference type="InterPro" id="IPR007207">
    <property type="entry name" value="Not_N"/>
</dbReference>
<evidence type="ECO:0000256" key="5">
    <source>
        <dbReference type="ARBA" id="ARBA00022491"/>
    </source>
</evidence>
<feature type="domain" description="CCR4-Not complex component Not N-terminal" evidence="13">
    <location>
        <begin position="3"/>
        <end position="231"/>
    </location>
</feature>
<feature type="domain" description="NOT2/NOT3/NOT5 C-terminal" evidence="14">
    <location>
        <begin position="528"/>
        <end position="655"/>
    </location>
</feature>
<feature type="compositionally biased region" description="Low complexity" evidence="12">
    <location>
        <begin position="321"/>
        <end position="340"/>
    </location>
</feature>
<feature type="compositionally biased region" description="Low complexity" evidence="12">
    <location>
        <begin position="365"/>
        <end position="374"/>
    </location>
</feature>
<dbReference type="PANTHER" id="PTHR23326">
    <property type="entry name" value="CCR4 NOT-RELATED"/>
    <property type="match status" value="1"/>
</dbReference>
<dbReference type="PIRSF" id="PIRSF005290">
    <property type="entry name" value="NOT_su_3_5"/>
    <property type="match status" value="1"/>
</dbReference>
<comment type="subcellular location">
    <subcellularLocation>
        <location evidence="2 10">Cytoplasm</location>
    </subcellularLocation>
    <subcellularLocation>
        <location evidence="1 10">Nucleus</location>
    </subcellularLocation>
</comment>
<evidence type="ECO:0000256" key="10">
    <source>
        <dbReference type="PIRNR" id="PIRNR005290"/>
    </source>
</evidence>
<keyword evidence="11" id="KW-0175">Coiled coil</keyword>
<feature type="compositionally biased region" description="Low complexity" evidence="12">
    <location>
        <begin position="449"/>
        <end position="465"/>
    </location>
</feature>
<feature type="compositionally biased region" description="Low complexity" evidence="12">
    <location>
        <begin position="300"/>
        <end position="312"/>
    </location>
</feature>
<keyword evidence="9 10" id="KW-0539">Nucleus</keyword>
<dbReference type="Pfam" id="PF04153">
    <property type="entry name" value="NOT2_3_5_C"/>
    <property type="match status" value="1"/>
</dbReference>
<comment type="function">
    <text evidence="10">Acts as component of the CCR4-NOT core complex, which in the nucleus seems to be a general transcription factor, and in the cytoplasm the major mRNA deadenylase involved in mRNA turnover. The NOT protein subcomplex negatively regulates the basal and activated transcription of many genes. Preferentially affects TC-type TATA element-dependent transcription. Could directly or indirectly inhibit component(s) of the general transcription machinery.</text>
</comment>
<keyword evidence="7 10" id="KW-0805">Transcription regulation</keyword>
<accession>A0A5E8BDQ2</accession>
<dbReference type="GeneID" id="43581094"/>
<dbReference type="InterPro" id="IPR012270">
    <property type="entry name" value="CCR4-NOT_su3/5"/>
</dbReference>
<dbReference type="RefSeq" id="XP_031852885.1">
    <property type="nucleotide sequence ID" value="XM_031996994.1"/>
</dbReference>
<dbReference type="GO" id="GO:0006355">
    <property type="term" value="P:regulation of DNA-templated transcription"/>
    <property type="evidence" value="ECO:0007669"/>
    <property type="project" value="InterPro"/>
</dbReference>
<dbReference type="FunFam" id="2.30.30.1020:FF:000006">
    <property type="entry name" value="CCR4-NOT transcription complex, subunit 3"/>
    <property type="match status" value="1"/>
</dbReference>
<evidence type="ECO:0000256" key="4">
    <source>
        <dbReference type="ARBA" id="ARBA00022490"/>
    </source>
</evidence>
<dbReference type="GO" id="GO:0005634">
    <property type="term" value="C:nucleus"/>
    <property type="evidence" value="ECO:0007669"/>
    <property type="project" value="UniProtKB-SubCell"/>
</dbReference>
<feature type="compositionally biased region" description="Polar residues" evidence="12">
    <location>
        <begin position="407"/>
        <end position="417"/>
    </location>
</feature>
<feature type="coiled-coil region" evidence="11">
    <location>
        <begin position="33"/>
        <end position="60"/>
    </location>
</feature>
<evidence type="ECO:0000313" key="15">
    <source>
        <dbReference type="EMBL" id="VVT49449.1"/>
    </source>
</evidence>
<dbReference type="InterPro" id="IPR007282">
    <property type="entry name" value="NOT2/3/5_C"/>
</dbReference>
<dbReference type="Pfam" id="PF04065">
    <property type="entry name" value="Not3"/>
    <property type="match status" value="1"/>
</dbReference>
<keyword evidence="16" id="KW-1185">Reference proteome</keyword>
<gene>
    <name evidence="15" type="ORF">SAPINGB_P002275</name>
</gene>
<evidence type="ECO:0000259" key="14">
    <source>
        <dbReference type="Pfam" id="PF04153"/>
    </source>
</evidence>
<dbReference type="InterPro" id="IPR038635">
    <property type="entry name" value="CCR4-NOT_su2/3/5_C_sf"/>
</dbReference>
<evidence type="ECO:0000256" key="1">
    <source>
        <dbReference type="ARBA" id="ARBA00004123"/>
    </source>
</evidence>
<name>A0A5E8BDQ2_9ASCO</name>
<dbReference type="AlphaFoldDB" id="A0A5E8BDQ2"/>
<keyword evidence="4 10" id="KW-0963">Cytoplasm</keyword>
<comment type="similarity">
    <text evidence="3 10">Belongs to the CNOT2/3/5 family.</text>
</comment>
<protein>
    <recommendedName>
        <fullName evidence="10">General negative regulator of transcription subunit</fullName>
    </recommendedName>
</protein>
<evidence type="ECO:0000256" key="9">
    <source>
        <dbReference type="ARBA" id="ARBA00023242"/>
    </source>
</evidence>
<dbReference type="EMBL" id="CABVLU010000002">
    <property type="protein sequence ID" value="VVT49449.1"/>
    <property type="molecule type" value="Genomic_DNA"/>
</dbReference>
<keyword evidence="6" id="KW-0597">Phosphoprotein</keyword>
<feature type="region of interest" description="Disordered" evidence="12">
    <location>
        <begin position="258"/>
        <end position="474"/>
    </location>
</feature>
<sequence>MAQRKLQQEMDRVFKRVAEGVTAFDSIYDKVQMSSNQSQKEKLEQDLKREIKKLQRLRDQIKTWIGSNDIKDKSSLTEQRKLIETEMERFKACEKEMKTKAYSKEGLTNSLRLDPREKEKVSSANFITSMLEELERQIEGLETEQEMTQSSMKRGKKDSLKLERISQLEQSLERHRWHQDRLERALRKLENGNLSPDSINNIQEDIRYYVESNLDPDFAEDEEIYDELNLDDDEDAFDAELKQDEVPGHSLEDLAVDHVKETTSAPPSASSTTSNSNSHSHNNAGSSGSTKAVNHPPSVPSSAGSVSTSQQPHKNDLTRKTTFPSASSSIPTASTNATSALSGMKPAPPPTRSTNELKYASAAASGSSIPQGLSPLPPPSGQQRQSSAQPSSPVESSPIEAPVVPSIPQQNASTVSVTQPTQSKSSSEKSTESSQSSPTEEATHKSKQKSTQSTSTSSTALSASKSKSENKTSSIVTPIVPVEVPIPNTPDVNLPPGLQDLINSFDAAKKRIGAPPPISTISKLLQSSYMNAPDSFAESQPNYYQPQSPYPTSPAYPKEPLQIFSDPLIFSKMDVDTLFFIFYNKQGTYQQYLAARELKNRSWRFHKHFMTWFQRHEEPKAINNDYEQGTYRYFDFEGVWSLRRKQDFTFEYKFLEDDM</sequence>